<keyword evidence="7" id="KW-0436">Ligase</keyword>
<protein>
    <submittedName>
        <fullName evidence="7">O-antigen ligase</fullName>
    </submittedName>
</protein>
<evidence type="ECO:0000256" key="1">
    <source>
        <dbReference type="ARBA" id="ARBA00004141"/>
    </source>
</evidence>
<dbReference type="PANTHER" id="PTHR37422:SF13">
    <property type="entry name" value="LIPOPOLYSACCHARIDE BIOSYNTHESIS PROTEIN PA4999-RELATED"/>
    <property type="match status" value="1"/>
</dbReference>
<dbReference type="Proteomes" id="UP000295649">
    <property type="component" value="Unassembled WGS sequence"/>
</dbReference>
<comment type="subcellular location">
    <subcellularLocation>
        <location evidence="1">Membrane</location>
        <topology evidence="1">Multi-pass membrane protein</topology>
    </subcellularLocation>
</comment>
<feature type="transmembrane region" description="Helical" evidence="5">
    <location>
        <begin position="386"/>
        <end position="404"/>
    </location>
</feature>
<feature type="transmembrane region" description="Helical" evidence="5">
    <location>
        <begin position="235"/>
        <end position="253"/>
    </location>
</feature>
<organism evidence="7 8">
    <name type="scientific">Methylomonas methanica</name>
    <dbReference type="NCBI Taxonomy" id="421"/>
    <lineage>
        <taxon>Bacteria</taxon>
        <taxon>Pseudomonadati</taxon>
        <taxon>Pseudomonadota</taxon>
        <taxon>Gammaproteobacteria</taxon>
        <taxon>Methylococcales</taxon>
        <taxon>Methylococcaceae</taxon>
        <taxon>Methylomonas</taxon>
    </lineage>
</organism>
<feature type="transmembrane region" description="Helical" evidence="5">
    <location>
        <begin position="72"/>
        <end position="89"/>
    </location>
</feature>
<evidence type="ECO:0000259" key="6">
    <source>
        <dbReference type="Pfam" id="PF04932"/>
    </source>
</evidence>
<keyword evidence="3 5" id="KW-1133">Transmembrane helix</keyword>
<feature type="transmembrane region" description="Helical" evidence="5">
    <location>
        <begin position="362"/>
        <end position="379"/>
    </location>
</feature>
<keyword evidence="4 5" id="KW-0472">Membrane</keyword>
<evidence type="ECO:0000313" key="8">
    <source>
        <dbReference type="Proteomes" id="UP000295649"/>
    </source>
</evidence>
<proteinExistence type="predicted"/>
<evidence type="ECO:0000256" key="3">
    <source>
        <dbReference type="ARBA" id="ARBA00022989"/>
    </source>
</evidence>
<evidence type="ECO:0000256" key="5">
    <source>
        <dbReference type="SAM" id="Phobius"/>
    </source>
</evidence>
<evidence type="ECO:0000256" key="2">
    <source>
        <dbReference type="ARBA" id="ARBA00022692"/>
    </source>
</evidence>
<evidence type="ECO:0000256" key="4">
    <source>
        <dbReference type="ARBA" id="ARBA00023136"/>
    </source>
</evidence>
<sequence>MALRPENMFASPLTSQTSLNICRGITIVAVIAAPISTAIASIASVALLVFWLLSGQALQTLKLSWQQPLGKMILLFIAWLLIGTLYADTDWHSRLETLSSWKKLLYVFLLLGVFQQSQWQKRFVYSYFIAMVVAGIIAIPLWVLDLIVRDGREAGIFMTNHATQSTAFVAALLCAIFLVQEPLAPRQKYAVWAGIAIFLFNIFFISTGRSGYLAVPIAAIFAFGSIYGYSKLPQIIGIAAIVLVAFGLSSSTLQERFRLAWDEQASYQSSKDLTSVGIRVVFYKNTLELIEKAPWFGYGTSSFKPTYSNYALAKSQGWQGTSTSDPHNQYLFIWLENGLIGLLLFFAYIYVALRQGINNKPYGPIAASFLVAICASSLFNSHFKTFAEGYLLAFFLGALLSRSADSTLSQADA</sequence>
<evidence type="ECO:0000313" key="7">
    <source>
        <dbReference type="EMBL" id="TCV75698.1"/>
    </source>
</evidence>
<keyword evidence="8" id="KW-1185">Reference proteome</keyword>
<keyword evidence="2 5" id="KW-0812">Transmembrane</keyword>
<feature type="domain" description="O-antigen ligase-related" evidence="6">
    <location>
        <begin position="196"/>
        <end position="346"/>
    </location>
</feature>
<accession>A0ABY2CG96</accession>
<feature type="transmembrane region" description="Helical" evidence="5">
    <location>
        <begin position="165"/>
        <end position="183"/>
    </location>
</feature>
<reference evidence="7 8" key="1">
    <citation type="submission" date="2019-03" db="EMBL/GenBank/DDBJ databases">
        <title>Systems level insights into methane cycling in arid and semi-arid ecosystems.</title>
        <authorList>
            <person name="Kalyuzhnaya M."/>
        </authorList>
    </citation>
    <scope>NUCLEOTIDE SEQUENCE [LARGE SCALE GENOMIC DNA]</scope>
    <source>
        <strain evidence="7 8">S-1</strain>
    </source>
</reference>
<dbReference type="InterPro" id="IPR051533">
    <property type="entry name" value="WaaL-like"/>
</dbReference>
<feature type="transmembrane region" description="Helical" evidence="5">
    <location>
        <begin position="331"/>
        <end position="350"/>
    </location>
</feature>
<feature type="transmembrane region" description="Helical" evidence="5">
    <location>
        <begin position="21"/>
        <end position="52"/>
    </location>
</feature>
<dbReference type="InterPro" id="IPR007016">
    <property type="entry name" value="O-antigen_ligase-rel_domated"/>
</dbReference>
<dbReference type="Pfam" id="PF04932">
    <property type="entry name" value="Wzy_C"/>
    <property type="match status" value="1"/>
</dbReference>
<comment type="caution">
    <text evidence="7">The sequence shown here is derived from an EMBL/GenBank/DDBJ whole genome shotgun (WGS) entry which is preliminary data.</text>
</comment>
<feature type="transmembrane region" description="Helical" evidence="5">
    <location>
        <begin position="189"/>
        <end position="205"/>
    </location>
</feature>
<feature type="transmembrane region" description="Helical" evidence="5">
    <location>
        <begin position="125"/>
        <end position="144"/>
    </location>
</feature>
<name>A0ABY2CG96_METMH</name>
<dbReference type="EMBL" id="SMCN01000034">
    <property type="protein sequence ID" value="TCV75698.1"/>
    <property type="molecule type" value="Genomic_DNA"/>
</dbReference>
<dbReference type="GO" id="GO:0016874">
    <property type="term" value="F:ligase activity"/>
    <property type="evidence" value="ECO:0007669"/>
    <property type="project" value="UniProtKB-KW"/>
</dbReference>
<gene>
    <name evidence="7" type="ORF">EDE11_13430</name>
</gene>
<dbReference type="PANTHER" id="PTHR37422">
    <property type="entry name" value="TEICHURONIC ACID BIOSYNTHESIS PROTEIN TUAE"/>
    <property type="match status" value="1"/>
</dbReference>